<proteinExistence type="predicted"/>
<dbReference type="EMBL" id="FOZX01000014">
    <property type="protein sequence ID" value="SFT07028.1"/>
    <property type="molecule type" value="Genomic_DNA"/>
</dbReference>
<dbReference type="RefSeq" id="WP_093423769.1">
    <property type="nucleotide sequence ID" value="NZ_FOZX01000014.1"/>
</dbReference>
<reference evidence="3" key="1">
    <citation type="submission" date="2016-10" db="EMBL/GenBank/DDBJ databases">
        <authorList>
            <person name="Varghese N."/>
            <person name="Submissions S."/>
        </authorList>
    </citation>
    <scope>NUCLEOTIDE SEQUENCE [LARGE SCALE GENOMIC DNA]</scope>
    <source>
        <strain evidence="3">DSM 44771</strain>
    </source>
</reference>
<keyword evidence="3" id="KW-1185">Reference proteome</keyword>
<dbReference type="OrthoDB" id="4274007at2"/>
<name>A0A1I6V005_9PSEU</name>
<gene>
    <name evidence="2" type="ORF">SAMN05660874_05452</name>
</gene>
<evidence type="ECO:0000313" key="2">
    <source>
        <dbReference type="EMBL" id="SFT07028.1"/>
    </source>
</evidence>
<dbReference type="PANTHER" id="PTHR36221">
    <property type="entry name" value="DUF742 DOMAIN-CONTAINING PROTEIN"/>
    <property type="match status" value="1"/>
</dbReference>
<evidence type="ECO:0000313" key="3">
    <source>
        <dbReference type="Proteomes" id="UP000198852"/>
    </source>
</evidence>
<organism evidence="2 3">
    <name type="scientific">Saccharopolyspora flava</name>
    <dbReference type="NCBI Taxonomy" id="95161"/>
    <lineage>
        <taxon>Bacteria</taxon>
        <taxon>Bacillati</taxon>
        <taxon>Actinomycetota</taxon>
        <taxon>Actinomycetes</taxon>
        <taxon>Pseudonocardiales</taxon>
        <taxon>Pseudonocardiaceae</taxon>
        <taxon>Saccharopolyspora</taxon>
    </lineage>
</organism>
<dbReference type="Pfam" id="PF05331">
    <property type="entry name" value="DUF742"/>
    <property type="match status" value="1"/>
</dbReference>
<sequence length="116" mass="12805">MAEWSDDEPGPLVRPYVHTGGRTDVTSEELDVSALLRTTPEPDEQELSLSAATVRELCETPVSLAEIAAELESPISVARVLVCELVDRGLLRVSAPRTDHPDISFLERLRNDVRNL</sequence>
<dbReference type="InterPro" id="IPR007995">
    <property type="entry name" value="DUF742"/>
</dbReference>
<protein>
    <recommendedName>
        <fullName evidence="4">DUF742 domain-containing protein</fullName>
    </recommendedName>
</protein>
<dbReference type="STRING" id="95161.SAMN05660874_05452"/>
<dbReference type="PANTHER" id="PTHR36221:SF1">
    <property type="entry name" value="DUF742 DOMAIN-CONTAINING PROTEIN"/>
    <property type="match status" value="1"/>
</dbReference>
<feature type="region of interest" description="Disordered" evidence="1">
    <location>
        <begin position="1"/>
        <end position="20"/>
    </location>
</feature>
<dbReference type="AlphaFoldDB" id="A0A1I6V005"/>
<evidence type="ECO:0000256" key="1">
    <source>
        <dbReference type="SAM" id="MobiDB-lite"/>
    </source>
</evidence>
<dbReference type="Proteomes" id="UP000198852">
    <property type="component" value="Unassembled WGS sequence"/>
</dbReference>
<evidence type="ECO:0008006" key="4">
    <source>
        <dbReference type="Google" id="ProtNLM"/>
    </source>
</evidence>
<accession>A0A1I6V005</accession>